<feature type="region of interest" description="Disordered" evidence="9">
    <location>
        <begin position="487"/>
        <end position="514"/>
    </location>
</feature>
<reference evidence="11" key="1">
    <citation type="journal article" date="2020" name="Stud. Mycol.">
        <title>101 Dothideomycetes genomes: a test case for predicting lifestyles and emergence of pathogens.</title>
        <authorList>
            <person name="Haridas S."/>
            <person name="Albert R."/>
            <person name="Binder M."/>
            <person name="Bloem J."/>
            <person name="Labutti K."/>
            <person name="Salamov A."/>
            <person name="Andreopoulos B."/>
            <person name="Baker S."/>
            <person name="Barry K."/>
            <person name="Bills G."/>
            <person name="Bluhm B."/>
            <person name="Cannon C."/>
            <person name="Castanera R."/>
            <person name="Culley D."/>
            <person name="Daum C."/>
            <person name="Ezra D."/>
            <person name="Gonzalez J."/>
            <person name="Henrissat B."/>
            <person name="Kuo A."/>
            <person name="Liang C."/>
            <person name="Lipzen A."/>
            <person name="Lutzoni F."/>
            <person name="Magnuson J."/>
            <person name="Mondo S."/>
            <person name="Nolan M."/>
            <person name="Ohm R."/>
            <person name="Pangilinan J."/>
            <person name="Park H.-J."/>
            <person name="Ramirez L."/>
            <person name="Alfaro M."/>
            <person name="Sun H."/>
            <person name="Tritt A."/>
            <person name="Yoshinaga Y."/>
            <person name="Zwiers L.-H."/>
            <person name="Turgeon B."/>
            <person name="Goodwin S."/>
            <person name="Spatafora J."/>
            <person name="Crous P."/>
            <person name="Grigoriev I."/>
        </authorList>
    </citation>
    <scope>NUCLEOTIDE SEQUENCE</scope>
    <source>
        <strain evidence="11">CBS 116005</strain>
    </source>
</reference>
<evidence type="ECO:0000256" key="6">
    <source>
        <dbReference type="ARBA" id="ARBA00022833"/>
    </source>
</evidence>
<dbReference type="Gene3D" id="4.10.1000.30">
    <property type="match status" value="1"/>
</dbReference>
<keyword evidence="5 8" id="KW-0863">Zinc-finger</keyword>
<dbReference type="OrthoDB" id="438553at2759"/>
<dbReference type="GO" id="GO:0043488">
    <property type="term" value="P:regulation of mRNA stability"/>
    <property type="evidence" value="ECO:0007669"/>
    <property type="project" value="InterPro"/>
</dbReference>
<feature type="compositionally biased region" description="Basic and acidic residues" evidence="9">
    <location>
        <begin position="505"/>
        <end position="514"/>
    </location>
</feature>
<dbReference type="GO" id="GO:0005737">
    <property type="term" value="C:cytoplasm"/>
    <property type="evidence" value="ECO:0007669"/>
    <property type="project" value="TreeGrafter"/>
</dbReference>
<dbReference type="Proteomes" id="UP000799436">
    <property type="component" value="Unassembled WGS sequence"/>
</dbReference>
<comment type="subcellular location">
    <subcellularLocation>
        <location evidence="1">Nucleus</location>
    </subcellularLocation>
</comment>
<protein>
    <recommendedName>
        <fullName evidence="10">C3H1-type domain-containing protein</fullName>
    </recommendedName>
</protein>
<evidence type="ECO:0000256" key="8">
    <source>
        <dbReference type="PROSITE-ProRule" id="PRU00723"/>
    </source>
</evidence>
<evidence type="ECO:0000313" key="12">
    <source>
        <dbReference type="Proteomes" id="UP000799436"/>
    </source>
</evidence>
<dbReference type="AlphaFoldDB" id="A0A6G1L0T7"/>
<dbReference type="InterPro" id="IPR055046">
    <property type="entry name" value="Nab2-like_Znf-CCCH"/>
</dbReference>
<dbReference type="GO" id="GO:0005634">
    <property type="term" value="C:nucleus"/>
    <property type="evidence" value="ECO:0007669"/>
    <property type="project" value="UniProtKB-SubCell"/>
</dbReference>
<evidence type="ECO:0000256" key="9">
    <source>
        <dbReference type="SAM" id="MobiDB-lite"/>
    </source>
</evidence>
<evidence type="ECO:0000313" key="11">
    <source>
        <dbReference type="EMBL" id="KAF2766543.1"/>
    </source>
</evidence>
<organism evidence="11 12">
    <name type="scientific">Teratosphaeria nubilosa</name>
    <dbReference type="NCBI Taxonomy" id="161662"/>
    <lineage>
        <taxon>Eukaryota</taxon>
        <taxon>Fungi</taxon>
        <taxon>Dikarya</taxon>
        <taxon>Ascomycota</taxon>
        <taxon>Pezizomycotina</taxon>
        <taxon>Dothideomycetes</taxon>
        <taxon>Dothideomycetidae</taxon>
        <taxon>Mycosphaerellales</taxon>
        <taxon>Teratosphaeriaceae</taxon>
        <taxon>Teratosphaeria</taxon>
    </lineage>
</organism>
<feature type="zinc finger region" description="C3H1-type" evidence="8">
    <location>
        <begin position="383"/>
        <end position="408"/>
    </location>
</feature>
<feature type="region of interest" description="Disordered" evidence="9">
    <location>
        <begin position="249"/>
        <end position="309"/>
    </location>
</feature>
<comment type="similarity">
    <text evidence="2">Belongs to the ZC3H14 family.</text>
</comment>
<dbReference type="EMBL" id="ML995870">
    <property type="protein sequence ID" value="KAF2766543.1"/>
    <property type="molecule type" value="Genomic_DNA"/>
</dbReference>
<keyword evidence="6 8" id="KW-0862">Zinc</keyword>
<keyword evidence="4" id="KW-0677">Repeat</keyword>
<dbReference type="Gene3D" id="4.10.1000.40">
    <property type="match status" value="1"/>
</dbReference>
<evidence type="ECO:0000256" key="5">
    <source>
        <dbReference type="ARBA" id="ARBA00022771"/>
    </source>
</evidence>
<evidence type="ECO:0000256" key="4">
    <source>
        <dbReference type="ARBA" id="ARBA00022737"/>
    </source>
</evidence>
<evidence type="ECO:0000256" key="2">
    <source>
        <dbReference type="ARBA" id="ARBA00008423"/>
    </source>
</evidence>
<feature type="domain" description="C3H1-type" evidence="10">
    <location>
        <begin position="383"/>
        <end position="408"/>
    </location>
</feature>
<evidence type="ECO:0000256" key="3">
    <source>
        <dbReference type="ARBA" id="ARBA00022723"/>
    </source>
</evidence>
<proteinExistence type="inferred from homology"/>
<evidence type="ECO:0000256" key="1">
    <source>
        <dbReference type="ARBA" id="ARBA00004123"/>
    </source>
</evidence>
<dbReference type="PROSITE" id="PS50103">
    <property type="entry name" value="ZF_C3H1"/>
    <property type="match status" value="1"/>
</dbReference>
<gene>
    <name evidence="11" type="ORF">EJ03DRAFT_330041</name>
</gene>
<keyword evidence="3 8" id="KW-0479">Metal-binding</keyword>
<feature type="region of interest" description="Disordered" evidence="9">
    <location>
        <begin position="111"/>
        <end position="163"/>
    </location>
</feature>
<keyword evidence="12" id="KW-1185">Reference proteome</keyword>
<dbReference type="PANTHER" id="PTHR14738:SF29">
    <property type="entry name" value="ZINC FINGER CCCH DOMAIN-CONTAINING PROTEIN 14"/>
    <property type="match status" value="1"/>
</dbReference>
<dbReference type="GO" id="GO:0008270">
    <property type="term" value="F:zinc ion binding"/>
    <property type="evidence" value="ECO:0007669"/>
    <property type="project" value="UniProtKB-KW"/>
</dbReference>
<evidence type="ECO:0000256" key="7">
    <source>
        <dbReference type="ARBA" id="ARBA00023242"/>
    </source>
</evidence>
<dbReference type="Pfam" id="PF22683">
    <property type="entry name" value="Nab2-like_zf-CCCH"/>
    <property type="match status" value="1"/>
</dbReference>
<dbReference type="GO" id="GO:0008143">
    <property type="term" value="F:poly(A) binding"/>
    <property type="evidence" value="ECO:0007669"/>
    <property type="project" value="InterPro"/>
</dbReference>
<dbReference type="InterPro" id="IPR040366">
    <property type="entry name" value="Nab2/ZC3H14"/>
</dbReference>
<accession>A0A6G1L0T7</accession>
<name>A0A6G1L0T7_9PEZI</name>
<dbReference type="PANTHER" id="PTHR14738">
    <property type="entry name" value="ZINC FINGER CCCH DOMAIN-CONTAINING PROTEIN 14"/>
    <property type="match status" value="1"/>
</dbReference>
<sequence length="514" mass="55246">MAGVEVQSGSALAERIQSAAQQKLMDLGWAPEESDTTLSEYVTMMLVNGKDAHGVRAELGGELLGVGEDDAGVGEFTDWLFQQVHSMSGRGAPHEQDPGATTMEPQMQTDDAEDQAMGDAAPVDRAPTGPRSMRNGSEAGRGRGRGGRMLGQMNRNMDRSQDDSLRKIKGAANRIDAHAGRAPRGPRGSNVANGIQRAMNGGRGGHQSMAQMNMMPNGPMGNMNDPQNQMAFMQMMQMQAEMMQQLFANGGQAPNQGGFQKTGRGGKPLFDRMDGKRGGRGGRQQSHAGSQNGDAASSGGMDLDKPLTDTSKPKFDSLCRFNMHCTNPNCEFAHQGPANKNPAVIVDMSDTCSYGAKCQNIKCIARHPSPAKRHQYNTMYTAEKSETICRFYPNCANGTACPFKHPDVAPCRNGGDCQDSNCTYAHSSIMCRYNPCTVPSCRFKHTEGQRGTYKDKIWTAEGGEPLNGSNTERFAELAGTDGQGAEVILPGKQENGDGANGMSDMKPENEDLVT</sequence>
<dbReference type="InterPro" id="IPR000571">
    <property type="entry name" value="Znf_CCCH"/>
</dbReference>
<feature type="compositionally biased region" description="Polar residues" evidence="9">
    <location>
        <begin position="284"/>
        <end position="295"/>
    </location>
</feature>
<dbReference type="Pfam" id="PF14608">
    <property type="entry name" value="zf-CCCH_2"/>
    <property type="match status" value="3"/>
</dbReference>
<evidence type="ECO:0000259" key="10">
    <source>
        <dbReference type="PROSITE" id="PS50103"/>
    </source>
</evidence>
<keyword evidence="7" id="KW-0539">Nucleus</keyword>